<gene>
    <name evidence="1" type="ORF">TGEB3V08_LOCUS7172</name>
</gene>
<dbReference type="AlphaFoldDB" id="A0A7R9PN55"/>
<reference evidence="1" key="1">
    <citation type="submission" date="2020-11" db="EMBL/GenBank/DDBJ databases">
        <authorList>
            <person name="Tran Van P."/>
        </authorList>
    </citation>
    <scope>NUCLEOTIDE SEQUENCE</scope>
</reference>
<dbReference type="EMBL" id="OE842145">
    <property type="protein sequence ID" value="CAD7598723.1"/>
    <property type="molecule type" value="Genomic_DNA"/>
</dbReference>
<name>A0A7R9PN55_TIMGE</name>
<organism evidence="1">
    <name type="scientific">Timema genevievae</name>
    <name type="common">Walking stick</name>
    <dbReference type="NCBI Taxonomy" id="629358"/>
    <lineage>
        <taxon>Eukaryota</taxon>
        <taxon>Metazoa</taxon>
        <taxon>Ecdysozoa</taxon>
        <taxon>Arthropoda</taxon>
        <taxon>Hexapoda</taxon>
        <taxon>Insecta</taxon>
        <taxon>Pterygota</taxon>
        <taxon>Neoptera</taxon>
        <taxon>Polyneoptera</taxon>
        <taxon>Phasmatodea</taxon>
        <taxon>Timematodea</taxon>
        <taxon>Timematoidea</taxon>
        <taxon>Timematidae</taxon>
        <taxon>Timema</taxon>
    </lineage>
</organism>
<sequence>MPEPPNPSCVQPCADDSQTNFKYRSSKHPEVIVISLRVGHTFLTHGFPVCELCDAPLSVYHILVECRKYAPIRLALDFKVTFSYVLVDGPLRWTREMDPGDGLGRGPRGGILRSTGGGDYLWEGVPSRNSFGSNKFGVA</sequence>
<proteinExistence type="predicted"/>
<protein>
    <submittedName>
        <fullName evidence="1">Uncharacterized protein</fullName>
    </submittedName>
</protein>
<accession>A0A7R9PN55</accession>
<evidence type="ECO:0000313" key="1">
    <source>
        <dbReference type="EMBL" id="CAD7598723.1"/>
    </source>
</evidence>